<dbReference type="InterPro" id="IPR018946">
    <property type="entry name" value="PhoD-like_MPP"/>
</dbReference>
<dbReference type="AlphaFoldDB" id="A0A9P6WID3"/>
<reference evidence="2" key="1">
    <citation type="submission" date="2020-11" db="EMBL/GenBank/DDBJ databases">
        <title>Kefir isolates.</title>
        <authorList>
            <person name="Marcisauskas S."/>
            <person name="Kim Y."/>
            <person name="Blasche S."/>
        </authorList>
    </citation>
    <scope>NUCLEOTIDE SEQUENCE</scope>
    <source>
        <strain evidence="2">Olga-1</strain>
    </source>
</reference>
<organism evidence="2 3">
    <name type="scientific">Pichia californica</name>
    <dbReference type="NCBI Taxonomy" id="460514"/>
    <lineage>
        <taxon>Eukaryota</taxon>
        <taxon>Fungi</taxon>
        <taxon>Dikarya</taxon>
        <taxon>Ascomycota</taxon>
        <taxon>Saccharomycotina</taxon>
        <taxon>Pichiomycetes</taxon>
        <taxon>Pichiales</taxon>
        <taxon>Pichiaceae</taxon>
        <taxon>Pichia</taxon>
    </lineage>
</organism>
<dbReference type="PANTHER" id="PTHR46689">
    <property type="entry name" value="MEMBRANE PROTEIN, PUTATIVE-RELATED"/>
    <property type="match status" value="1"/>
</dbReference>
<feature type="domain" description="PhoD-like phosphatase" evidence="1">
    <location>
        <begin position="453"/>
        <end position="609"/>
    </location>
</feature>
<dbReference type="Pfam" id="PF19050">
    <property type="entry name" value="PhoD_2"/>
    <property type="match status" value="2"/>
</dbReference>
<feature type="domain" description="PhoD-like phosphatase" evidence="1">
    <location>
        <begin position="145"/>
        <end position="439"/>
    </location>
</feature>
<evidence type="ECO:0000313" key="2">
    <source>
        <dbReference type="EMBL" id="KAG0687705.1"/>
    </source>
</evidence>
<dbReference type="CDD" id="cd07389">
    <property type="entry name" value="MPP_PhoD"/>
    <property type="match status" value="1"/>
</dbReference>
<comment type="caution">
    <text evidence="2">The sequence shown here is derived from an EMBL/GenBank/DDBJ whole genome shotgun (WGS) entry which is preliminary data.</text>
</comment>
<dbReference type="Gene3D" id="3.60.21.70">
    <property type="entry name" value="PhoD-like phosphatase"/>
    <property type="match status" value="1"/>
</dbReference>
<protein>
    <recommendedName>
        <fullName evidence="1">PhoD-like phosphatase domain-containing protein</fullName>
    </recommendedName>
</protein>
<dbReference type="GO" id="GO:0016020">
    <property type="term" value="C:membrane"/>
    <property type="evidence" value="ECO:0007669"/>
    <property type="project" value="TreeGrafter"/>
</dbReference>
<sequence>MTSNPTQLETSHKSWFTQLPMDNYLQSVVDTAPDKIKGEKEDACPSDYNLGDLSIACGPLVRFLASHENDSNNYRGSILLVVRNFDSNQKIPIVNFAVGPSIQNDISKEFFLNFFDPLKSEIIHHEKEFTFFRYFFQFELQDYEQKVKYSVSKFTLPHYQFYIPTKYQSMNIMSFSCNGFSLGTDTESFKGSLWLDVIRKHNNPNFHYHVMIGGGDQIYADSIKNISKKFQEWLKHKHIHSKEKLTQDMEDSFDDYYLNRYISWFGKGYWYGTVGKTIQSILPIALATIPQINIFDDHDIIDGFGSYSDITMRQEIFAGVGQHAFKYYMLFQHHTPYNESPQNESSWIMGKTKGPYITENSRSIFAKLGKSIAFLGLDCRTERTKHQIVTSSTYDLTFDRLEKEIHNSIQAGKQIKHLLVLLGVPICYPRMVFLERIMDSPLISPILYLARKGIIAHGLVNEFDGEVELLDDLNDHWCSHSHKLERNKLMDRLQKFGERHNVRITILSGDVHLCCASRFRTLKSADELNPKNDPNFILNLISSAIVNAPPPDGMVKFLSMRARKHIFHFRIAEDMVPLFDYEAGSNNHRDHPLFMNKRNYSDIIPVENLSKEYILKHFGETTNKYFIPGKVVVNKEASYNDAAENMSAFKSKNSAIGYPLEEDGIIATIHVENSTENPKSETSDYEIVVPPLEAKELTSHC</sequence>
<keyword evidence="3" id="KW-1185">Reference proteome</keyword>
<dbReference type="InterPro" id="IPR038607">
    <property type="entry name" value="PhoD-like_sf"/>
</dbReference>
<dbReference type="Proteomes" id="UP000697127">
    <property type="component" value="Unassembled WGS sequence"/>
</dbReference>
<proteinExistence type="predicted"/>
<evidence type="ECO:0000259" key="1">
    <source>
        <dbReference type="Pfam" id="PF19050"/>
    </source>
</evidence>
<dbReference type="PANTHER" id="PTHR46689:SF1">
    <property type="entry name" value="PHOD-LIKE PHOSPHATASE DOMAIN-CONTAINING PROTEIN"/>
    <property type="match status" value="1"/>
</dbReference>
<name>A0A9P6WID3_9ASCO</name>
<dbReference type="EMBL" id="PUHW01000226">
    <property type="protein sequence ID" value="KAG0687705.1"/>
    <property type="molecule type" value="Genomic_DNA"/>
</dbReference>
<dbReference type="InterPro" id="IPR043904">
    <property type="entry name" value="PhoD_2-like"/>
</dbReference>
<gene>
    <name evidence="2" type="ORF">C6P40_001972</name>
</gene>
<accession>A0A9P6WID3</accession>
<evidence type="ECO:0000313" key="3">
    <source>
        <dbReference type="Proteomes" id="UP000697127"/>
    </source>
</evidence>